<organism evidence="6 7">
    <name type="scientific">Hyphodiscus hymeniophilus</name>
    <dbReference type="NCBI Taxonomy" id="353542"/>
    <lineage>
        <taxon>Eukaryota</taxon>
        <taxon>Fungi</taxon>
        <taxon>Dikarya</taxon>
        <taxon>Ascomycota</taxon>
        <taxon>Pezizomycotina</taxon>
        <taxon>Leotiomycetes</taxon>
        <taxon>Helotiales</taxon>
        <taxon>Hyphodiscaceae</taxon>
        <taxon>Hyphodiscus</taxon>
    </lineage>
</organism>
<keyword evidence="3" id="KW-0539">Nucleus</keyword>
<evidence type="ECO:0000259" key="5">
    <source>
        <dbReference type="PROSITE" id="PS50048"/>
    </source>
</evidence>
<dbReference type="Pfam" id="PF00172">
    <property type="entry name" value="Zn_clus"/>
    <property type="match status" value="1"/>
</dbReference>
<dbReference type="GO" id="GO:0005634">
    <property type="term" value="C:nucleus"/>
    <property type="evidence" value="ECO:0007669"/>
    <property type="project" value="UniProtKB-SubCell"/>
</dbReference>
<gene>
    <name evidence="6" type="ORF">D0Z07_7587</name>
</gene>
<dbReference type="CDD" id="cd00067">
    <property type="entry name" value="GAL4"/>
    <property type="match status" value="1"/>
</dbReference>
<feature type="compositionally biased region" description="Polar residues" evidence="4">
    <location>
        <begin position="152"/>
        <end position="161"/>
    </location>
</feature>
<evidence type="ECO:0000313" key="6">
    <source>
        <dbReference type="EMBL" id="KAG0646560.1"/>
    </source>
</evidence>
<keyword evidence="2" id="KW-0479">Metal-binding</keyword>
<dbReference type="GO" id="GO:0006351">
    <property type="term" value="P:DNA-templated transcription"/>
    <property type="evidence" value="ECO:0007669"/>
    <property type="project" value="InterPro"/>
</dbReference>
<dbReference type="SUPFAM" id="SSF57701">
    <property type="entry name" value="Zn2/Cys6 DNA-binding domain"/>
    <property type="match status" value="1"/>
</dbReference>
<dbReference type="PANTHER" id="PTHR31001:SF49">
    <property type="entry name" value="ZN(II)2CYS6 TRANSCRIPTION FACTOR (EUROFUNG)"/>
    <property type="match status" value="1"/>
</dbReference>
<dbReference type="InterPro" id="IPR007219">
    <property type="entry name" value="XnlR_reg_dom"/>
</dbReference>
<accession>A0A9P7AUJ1</accession>
<dbReference type="PROSITE" id="PS50048">
    <property type="entry name" value="ZN2_CY6_FUNGAL_2"/>
    <property type="match status" value="1"/>
</dbReference>
<dbReference type="PANTHER" id="PTHR31001">
    <property type="entry name" value="UNCHARACTERIZED TRANSCRIPTIONAL REGULATORY PROTEIN"/>
    <property type="match status" value="1"/>
</dbReference>
<feature type="domain" description="Zn(2)-C6 fungal-type" evidence="5">
    <location>
        <begin position="44"/>
        <end position="75"/>
    </location>
</feature>
<feature type="compositionally biased region" description="Polar residues" evidence="4">
    <location>
        <begin position="22"/>
        <end position="34"/>
    </location>
</feature>
<feature type="region of interest" description="Disordered" evidence="4">
    <location>
        <begin position="18"/>
        <end position="38"/>
    </location>
</feature>
<evidence type="ECO:0000256" key="2">
    <source>
        <dbReference type="ARBA" id="ARBA00022723"/>
    </source>
</evidence>
<name>A0A9P7AUJ1_9HELO</name>
<dbReference type="AlphaFoldDB" id="A0A9P7AUJ1"/>
<dbReference type="CDD" id="cd12148">
    <property type="entry name" value="fungal_TF_MHR"/>
    <property type="match status" value="1"/>
</dbReference>
<comment type="subcellular location">
    <subcellularLocation>
        <location evidence="1">Nucleus</location>
    </subcellularLocation>
</comment>
<reference evidence="6" key="1">
    <citation type="submission" date="2019-07" db="EMBL/GenBank/DDBJ databases">
        <title>Hyphodiscus hymeniophilus genome sequencing and assembly.</title>
        <authorList>
            <person name="Kramer G."/>
            <person name="Nodwell J."/>
        </authorList>
    </citation>
    <scope>NUCLEOTIDE SEQUENCE</scope>
    <source>
        <strain evidence="6">ATCC 34498</strain>
    </source>
</reference>
<dbReference type="PROSITE" id="PS00463">
    <property type="entry name" value="ZN2_CY6_FUNGAL_1"/>
    <property type="match status" value="1"/>
</dbReference>
<evidence type="ECO:0000256" key="1">
    <source>
        <dbReference type="ARBA" id="ARBA00004123"/>
    </source>
</evidence>
<dbReference type="OrthoDB" id="5431381at2759"/>
<evidence type="ECO:0000256" key="3">
    <source>
        <dbReference type="ARBA" id="ARBA00023242"/>
    </source>
</evidence>
<feature type="compositionally biased region" description="Low complexity" evidence="4">
    <location>
        <begin position="113"/>
        <end position="123"/>
    </location>
</feature>
<comment type="caution">
    <text evidence="6">The sequence shown here is derived from an EMBL/GenBank/DDBJ whole genome shotgun (WGS) entry which is preliminary data.</text>
</comment>
<protein>
    <submittedName>
        <fullName evidence="6">Fusarisetin A cluster transcription factor fsa6</fullName>
    </submittedName>
</protein>
<dbReference type="SMART" id="SM00906">
    <property type="entry name" value="Fungal_trans"/>
    <property type="match status" value="1"/>
</dbReference>
<dbReference type="GO" id="GO:0008270">
    <property type="term" value="F:zinc ion binding"/>
    <property type="evidence" value="ECO:0007669"/>
    <property type="project" value="InterPro"/>
</dbReference>
<evidence type="ECO:0000313" key="7">
    <source>
        <dbReference type="Proteomes" id="UP000785200"/>
    </source>
</evidence>
<proteinExistence type="predicted"/>
<dbReference type="Proteomes" id="UP000785200">
    <property type="component" value="Unassembled WGS sequence"/>
</dbReference>
<dbReference type="Gene3D" id="4.10.240.10">
    <property type="entry name" value="Zn(2)-C6 fungal-type DNA-binding domain"/>
    <property type="match status" value="1"/>
</dbReference>
<feature type="region of interest" description="Disordered" evidence="4">
    <location>
        <begin position="102"/>
        <end position="164"/>
    </location>
</feature>
<dbReference type="SMART" id="SM00066">
    <property type="entry name" value="GAL4"/>
    <property type="match status" value="1"/>
</dbReference>
<keyword evidence="7" id="KW-1185">Reference proteome</keyword>
<dbReference type="Pfam" id="PF04082">
    <property type="entry name" value="Fungal_trans"/>
    <property type="match status" value="1"/>
</dbReference>
<dbReference type="InterPro" id="IPR050613">
    <property type="entry name" value="Sec_Metabolite_Reg"/>
</dbReference>
<dbReference type="GO" id="GO:0003677">
    <property type="term" value="F:DNA binding"/>
    <property type="evidence" value="ECO:0007669"/>
    <property type="project" value="InterPro"/>
</dbReference>
<dbReference type="InterPro" id="IPR001138">
    <property type="entry name" value="Zn2Cys6_DnaBD"/>
</dbReference>
<evidence type="ECO:0000256" key="4">
    <source>
        <dbReference type="SAM" id="MobiDB-lite"/>
    </source>
</evidence>
<dbReference type="EMBL" id="VNKQ01000015">
    <property type="protein sequence ID" value="KAG0646560.1"/>
    <property type="molecule type" value="Genomic_DNA"/>
</dbReference>
<dbReference type="InterPro" id="IPR036864">
    <property type="entry name" value="Zn2-C6_fun-type_DNA-bd_sf"/>
</dbReference>
<dbReference type="GO" id="GO:0000981">
    <property type="term" value="F:DNA-binding transcription factor activity, RNA polymerase II-specific"/>
    <property type="evidence" value="ECO:0007669"/>
    <property type="project" value="InterPro"/>
</dbReference>
<sequence>MAPSINVEHATALIATVESIDRSSTTDSGRSGQPHTKRNRIQLSCTHCRHAKLKCDREKPCSQCVKKGRASICTFPAPAARKRPAVSMQNRLKHLESLVKGVMTSQGPESRSDSASSSQTTASPAVDLHGQRPLGMSEAFDEPFAPLHNDRQSNSSGQVVSGPNEKTYVGATHWAAILDDSYFNDVESEDSPRDENVRPDLSLVFNSQPSTTKEDLLAALPDRAIVDRLVYRYFNSNSPALRESLQIEVEENADLVSDILHKPTFQKNYKQFWADPHGTPITWLGLIYALLCLATFTALVAGEENPDSRGTPMEMIRTYRGCCLQCLVLANYPQPGPYTLETFIIYMEGEFVLSKDDQMSCYLLIGVTVRLAMRMGLHRDSNNFSGNITIYQGEFRRRVWHLLTQLDLLVSFHIGLPSMIQGIKTDTRVPRNLRDEDIDEHSIDLPPSRPESEMTVMSYTLAKGRLARVFGSVAEHANSLTLPRYDEVLTLDRELHKAFAEVPSFLRLIPMGLSITDPPMLIIQRNSLALLFHKSRCVLHRKYLMRAKDCEEFLYSKTAGIDAAMELLFIQSEVHEAVKPGGPLCKDAWFVSSLSMHDFLLAATIVYLSLIQEGESRAYSARALQSPTSEQTDTIRALKRSYTIWAETTSVSVDSRKAYEVLGIMVKRINSIFTCIDGDQVASVWTSHTSRHSNVDFMSGLSLSEETTLTGASNRAFDLSSESQFFGSDGTTPSSGIPMQFDLDTLPMDSLGAMIDMPTNFDWDAFDNHVRPQQVSDQTWPDLSLQDFYLENN</sequence>